<dbReference type="InterPro" id="IPR011041">
    <property type="entry name" value="Quinoprot_gluc/sorb_DH_b-prop"/>
</dbReference>
<dbReference type="PROSITE" id="PS00018">
    <property type="entry name" value="EF_HAND_1"/>
    <property type="match status" value="1"/>
</dbReference>
<dbReference type="InterPro" id="IPR012938">
    <property type="entry name" value="Glc/Sorbosone_DH"/>
</dbReference>
<evidence type="ECO:0000259" key="1">
    <source>
        <dbReference type="Pfam" id="PF07995"/>
    </source>
</evidence>
<gene>
    <name evidence="2" type="ORF">Pla123a_47720</name>
</gene>
<dbReference type="SUPFAM" id="SSF63446">
    <property type="entry name" value="Type I dockerin domain"/>
    <property type="match status" value="1"/>
</dbReference>
<dbReference type="PANTHER" id="PTHR19328">
    <property type="entry name" value="HEDGEHOG-INTERACTING PROTEIN"/>
    <property type="match status" value="1"/>
</dbReference>
<dbReference type="InterPro" id="IPR018247">
    <property type="entry name" value="EF_Hand_1_Ca_BS"/>
</dbReference>
<evidence type="ECO:0000313" key="3">
    <source>
        <dbReference type="Proteomes" id="UP000318478"/>
    </source>
</evidence>
<dbReference type="EMBL" id="SJPO01000017">
    <property type="protein sequence ID" value="TWT66248.1"/>
    <property type="molecule type" value="Genomic_DNA"/>
</dbReference>
<dbReference type="Proteomes" id="UP000318478">
    <property type="component" value="Unassembled WGS sequence"/>
</dbReference>
<accession>A0A5C5XU47</accession>
<comment type="caution">
    <text evidence="2">The sequence shown here is derived from an EMBL/GenBank/DDBJ whole genome shotgun (WGS) entry which is preliminary data.</text>
</comment>
<protein>
    <recommendedName>
        <fullName evidence="1">Glucose/Sorbosone dehydrogenase domain-containing protein</fullName>
    </recommendedName>
</protein>
<feature type="domain" description="Glucose/Sorbosone dehydrogenase" evidence="1">
    <location>
        <begin position="28"/>
        <end position="368"/>
    </location>
</feature>
<dbReference type="Pfam" id="PF00404">
    <property type="entry name" value="Dockerin_1"/>
    <property type="match status" value="1"/>
</dbReference>
<dbReference type="PANTHER" id="PTHR19328:SF13">
    <property type="entry name" value="HIPL1 PROTEIN"/>
    <property type="match status" value="1"/>
</dbReference>
<dbReference type="GO" id="GO:0004553">
    <property type="term" value="F:hydrolase activity, hydrolyzing O-glycosyl compounds"/>
    <property type="evidence" value="ECO:0007669"/>
    <property type="project" value="InterPro"/>
</dbReference>
<dbReference type="GO" id="GO:0000272">
    <property type="term" value="P:polysaccharide catabolic process"/>
    <property type="evidence" value="ECO:0007669"/>
    <property type="project" value="InterPro"/>
</dbReference>
<dbReference type="RefSeq" id="WP_197528239.1">
    <property type="nucleotide sequence ID" value="NZ_SJPO01000017.1"/>
</dbReference>
<dbReference type="Gene3D" id="2.120.10.30">
    <property type="entry name" value="TolB, C-terminal domain"/>
    <property type="match status" value="1"/>
</dbReference>
<dbReference type="Gene3D" id="1.10.1330.10">
    <property type="entry name" value="Dockerin domain"/>
    <property type="match status" value="1"/>
</dbReference>
<dbReference type="Pfam" id="PF07995">
    <property type="entry name" value="GSDH"/>
    <property type="match status" value="1"/>
</dbReference>
<dbReference type="InterPro" id="IPR002105">
    <property type="entry name" value="Dockerin_1_rpt"/>
</dbReference>
<dbReference type="SUPFAM" id="SSF50952">
    <property type="entry name" value="Soluble quinoprotein glucose dehydrogenase"/>
    <property type="match status" value="1"/>
</dbReference>
<dbReference type="InterPro" id="IPR011042">
    <property type="entry name" value="6-blade_b-propeller_TolB-like"/>
</dbReference>
<proteinExistence type="predicted"/>
<sequence>MVRLEPVATGISGVLSGNTANERRQFIPIDMTPLGDGRQLIMTLGGHVRLLNSDGGLAAGAYLDTFDTQRSPLPGDLDFRDIGNTGIAAHPGFLDPLSRGYGKFYTLTAELPNLVSADFDDGVASVMDSVVTEWTITPNAVTGATQLSLSQNVTKREVLRSARPGIIHTLIDIAFTNDEYLIIPSGDGGGNAFPNTEGNAFGADRFANAQDPTNIMGSVLRIDPLSLPGDTRPTGGQNQQYRLHPDNWGLTDGNPATPGETFAFGVRSPYRVSVDSLTNEIYLGDVGESSREEVSRIENGGNYGWGAYEGTLLVRPNLIPGPGEQPHSAPLWDLYHNLNGSSEAVNVVGGFVYRGAQLPQLQGKYIFADTGESEFTQPTNLLEIYYGDPTTTASSSRDDLYRLQLQLPSGLSSIDRIWSIAEDEAGELYVLAGPQRDGDLFDVGPGETDGSIFKIVAPLGSPNGIDGDVNQDGLVTPDDLLAMRSGWYATGFASVFDQYTHGDLNLDGITDLRDLYLLHKALLSATQQASQAAPEPPGIVACLSAIILIAARGCRAQVRNDPY</sequence>
<dbReference type="AlphaFoldDB" id="A0A5C5XU47"/>
<keyword evidence="3" id="KW-1185">Reference proteome</keyword>
<name>A0A5C5XU47_9BACT</name>
<organism evidence="2 3">
    <name type="scientific">Posidoniimonas polymericola</name>
    <dbReference type="NCBI Taxonomy" id="2528002"/>
    <lineage>
        <taxon>Bacteria</taxon>
        <taxon>Pseudomonadati</taxon>
        <taxon>Planctomycetota</taxon>
        <taxon>Planctomycetia</taxon>
        <taxon>Pirellulales</taxon>
        <taxon>Lacipirellulaceae</taxon>
        <taxon>Posidoniimonas</taxon>
    </lineage>
</organism>
<evidence type="ECO:0000313" key="2">
    <source>
        <dbReference type="EMBL" id="TWT66248.1"/>
    </source>
</evidence>
<dbReference type="InterPro" id="IPR036439">
    <property type="entry name" value="Dockerin_dom_sf"/>
</dbReference>
<reference evidence="2 3" key="1">
    <citation type="submission" date="2019-02" db="EMBL/GenBank/DDBJ databases">
        <title>Deep-cultivation of Planctomycetes and their phenomic and genomic characterization uncovers novel biology.</title>
        <authorList>
            <person name="Wiegand S."/>
            <person name="Jogler M."/>
            <person name="Boedeker C."/>
            <person name="Pinto D."/>
            <person name="Vollmers J."/>
            <person name="Rivas-Marin E."/>
            <person name="Kohn T."/>
            <person name="Peeters S.H."/>
            <person name="Heuer A."/>
            <person name="Rast P."/>
            <person name="Oberbeckmann S."/>
            <person name="Bunk B."/>
            <person name="Jeske O."/>
            <person name="Meyerdierks A."/>
            <person name="Storesund J.E."/>
            <person name="Kallscheuer N."/>
            <person name="Luecker S."/>
            <person name="Lage O.M."/>
            <person name="Pohl T."/>
            <person name="Merkel B.J."/>
            <person name="Hornburger P."/>
            <person name="Mueller R.-W."/>
            <person name="Bruemmer F."/>
            <person name="Labrenz M."/>
            <person name="Spormann A.M."/>
            <person name="Op Den Camp H."/>
            <person name="Overmann J."/>
            <person name="Amann R."/>
            <person name="Jetten M.S.M."/>
            <person name="Mascher T."/>
            <person name="Medema M.H."/>
            <person name="Devos D.P."/>
            <person name="Kaster A.-K."/>
            <person name="Ovreas L."/>
            <person name="Rohde M."/>
            <person name="Galperin M.Y."/>
            <person name="Jogler C."/>
        </authorList>
    </citation>
    <scope>NUCLEOTIDE SEQUENCE [LARGE SCALE GENOMIC DNA]</scope>
    <source>
        <strain evidence="2 3">Pla123a</strain>
    </source>
</reference>